<evidence type="ECO:0000256" key="11">
    <source>
        <dbReference type="SAM" id="Phobius"/>
    </source>
</evidence>
<dbReference type="CDD" id="cd11304">
    <property type="entry name" value="Cadherin_repeat"/>
    <property type="match status" value="7"/>
</dbReference>
<evidence type="ECO:0000256" key="5">
    <source>
        <dbReference type="ARBA" id="ARBA00022889"/>
    </source>
</evidence>
<keyword evidence="5" id="KW-0130">Cell adhesion</keyword>
<feature type="domain" description="Cadherin" evidence="13">
    <location>
        <begin position="575"/>
        <end position="678"/>
    </location>
</feature>
<keyword evidence="4 9" id="KW-0106">Calcium</keyword>
<feature type="chain" id="PRO_5046615587" description="Cadherin domain-containing protein" evidence="12">
    <location>
        <begin position="24"/>
        <end position="1027"/>
    </location>
</feature>
<dbReference type="EMBL" id="JARBDR010000923">
    <property type="protein sequence ID" value="KAJ8297858.1"/>
    <property type="molecule type" value="Genomic_DNA"/>
</dbReference>
<evidence type="ECO:0000256" key="8">
    <source>
        <dbReference type="ARBA" id="ARBA00023180"/>
    </source>
</evidence>
<evidence type="ECO:0000313" key="14">
    <source>
        <dbReference type="EMBL" id="KAJ8297858.1"/>
    </source>
</evidence>
<evidence type="ECO:0000256" key="10">
    <source>
        <dbReference type="SAM" id="MobiDB-lite"/>
    </source>
</evidence>
<comment type="caution">
    <text evidence="14">The sequence shown here is derived from an EMBL/GenBank/DDBJ whole genome shotgun (WGS) entry which is preliminary data.</text>
</comment>
<keyword evidence="7 11" id="KW-0472">Membrane</keyword>
<name>A0ABQ9DX81_TEGGR</name>
<evidence type="ECO:0000256" key="2">
    <source>
        <dbReference type="ARBA" id="ARBA00022692"/>
    </source>
</evidence>
<dbReference type="PRINTS" id="PR00205">
    <property type="entry name" value="CADHERIN"/>
</dbReference>
<evidence type="ECO:0000313" key="15">
    <source>
        <dbReference type="Proteomes" id="UP001217089"/>
    </source>
</evidence>
<protein>
    <recommendedName>
        <fullName evidence="13">Cadherin domain-containing protein</fullName>
    </recommendedName>
</protein>
<dbReference type="PROSITE" id="PS50268">
    <property type="entry name" value="CADHERIN_2"/>
    <property type="match status" value="7"/>
</dbReference>
<feature type="domain" description="Cadherin" evidence="13">
    <location>
        <begin position="62"/>
        <end position="145"/>
    </location>
</feature>
<dbReference type="InterPro" id="IPR020894">
    <property type="entry name" value="Cadherin_CS"/>
</dbReference>
<dbReference type="Proteomes" id="UP001217089">
    <property type="component" value="Unassembled WGS sequence"/>
</dbReference>
<feature type="signal peptide" evidence="12">
    <location>
        <begin position="1"/>
        <end position="23"/>
    </location>
</feature>
<evidence type="ECO:0000256" key="9">
    <source>
        <dbReference type="PROSITE-ProRule" id="PRU00043"/>
    </source>
</evidence>
<evidence type="ECO:0000256" key="3">
    <source>
        <dbReference type="ARBA" id="ARBA00022737"/>
    </source>
</evidence>
<proteinExistence type="predicted"/>
<evidence type="ECO:0000256" key="4">
    <source>
        <dbReference type="ARBA" id="ARBA00022837"/>
    </source>
</evidence>
<dbReference type="InterPro" id="IPR050174">
    <property type="entry name" value="Protocadherin/Cadherin-CA"/>
</dbReference>
<evidence type="ECO:0000256" key="6">
    <source>
        <dbReference type="ARBA" id="ARBA00022989"/>
    </source>
</evidence>
<feature type="transmembrane region" description="Helical" evidence="11">
    <location>
        <begin position="799"/>
        <end position="823"/>
    </location>
</feature>
<feature type="region of interest" description="Disordered" evidence="10">
    <location>
        <begin position="981"/>
        <end position="1016"/>
    </location>
</feature>
<feature type="domain" description="Cadherin" evidence="13">
    <location>
        <begin position="682"/>
        <end position="791"/>
    </location>
</feature>
<reference evidence="14 15" key="1">
    <citation type="submission" date="2022-12" db="EMBL/GenBank/DDBJ databases">
        <title>Chromosome-level genome of Tegillarca granosa.</title>
        <authorList>
            <person name="Kim J."/>
        </authorList>
    </citation>
    <scope>NUCLEOTIDE SEQUENCE [LARGE SCALE GENOMIC DNA]</scope>
    <source>
        <strain evidence="14">Teg-2019</strain>
        <tissue evidence="14">Adductor muscle</tissue>
    </source>
</reference>
<keyword evidence="12" id="KW-0732">Signal</keyword>
<feature type="domain" description="Cadherin" evidence="13">
    <location>
        <begin position="376"/>
        <end position="471"/>
    </location>
</feature>
<evidence type="ECO:0000259" key="13">
    <source>
        <dbReference type="PROSITE" id="PS50268"/>
    </source>
</evidence>
<feature type="domain" description="Cadherin" evidence="13">
    <location>
        <begin position="146"/>
        <end position="257"/>
    </location>
</feature>
<evidence type="ECO:0000256" key="12">
    <source>
        <dbReference type="SAM" id="SignalP"/>
    </source>
</evidence>
<comment type="subcellular location">
    <subcellularLocation>
        <location evidence="1">Membrane</location>
        <topology evidence="1">Single-pass membrane protein</topology>
    </subcellularLocation>
</comment>
<accession>A0ABQ9DX81</accession>
<keyword evidence="3" id="KW-0677">Repeat</keyword>
<organism evidence="14 15">
    <name type="scientific">Tegillarca granosa</name>
    <name type="common">Malaysian cockle</name>
    <name type="synonym">Anadara granosa</name>
    <dbReference type="NCBI Taxonomy" id="220873"/>
    <lineage>
        <taxon>Eukaryota</taxon>
        <taxon>Metazoa</taxon>
        <taxon>Spiralia</taxon>
        <taxon>Lophotrochozoa</taxon>
        <taxon>Mollusca</taxon>
        <taxon>Bivalvia</taxon>
        <taxon>Autobranchia</taxon>
        <taxon>Pteriomorphia</taxon>
        <taxon>Arcoida</taxon>
        <taxon>Arcoidea</taxon>
        <taxon>Arcidae</taxon>
        <taxon>Tegillarca</taxon>
    </lineage>
</organism>
<keyword evidence="2 11" id="KW-0812">Transmembrane</keyword>
<feature type="domain" description="Cadherin" evidence="13">
    <location>
        <begin position="472"/>
        <end position="574"/>
    </location>
</feature>
<keyword evidence="8" id="KW-0325">Glycoprotein</keyword>
<gene>
    <name evidence="14" type="ORF">KUTeg_024389</name>
</gene>
<dbReference type="InterPro" id="IPR013164">
    <property type="entry name" value="Cadherin_N"/>
</dbReference>
<dbReference type="InterPro" id="IPR002126">
    <property type="entry name" value="Cadherin-like_dom"/>
</dbReference>
<keyword evidence="6 11" id="KW-1133">Transmembrane helix</keyword>
<evidence type="ECO:0000256" key="1">
    <source>
        <dbReference type="ARBA" id="ARBA00004167"/>
    </source>
</evidence>
<dbReference type="Pfam" id="PF08266">
    <property type="entry name" value="Cadherin_2"/>
    <property type="match status" value="1"/>
</dbReference>
<dbReference type="SUPFAM" id="SSF49313">
    <property type="entry name" value="Cadherin-like"/>
    <property type="match status" value="6"/>
</dbReference>
<dbReference type="PANTHER" id="PTHR24028">
    <property type="entry name" value="CADHERIN-87A"/>
    <property type="match status" value="1"/>
</dbReference>
<dbReference type="InterPro" id="IPR015919">
    <property type="entry name" value="Cadherin-like_sf"/>
</dbReference>
<dbReference type="Pfam" id="PF00028">
    <property type="entry name" value="Cadherin"/>
    <property type="match status" value="6"/>
</dbReference>
<keyword evidence="15" id="KW-1185">Reference proteome</keyword>
<feature type="compositionally biased region" description="Low complexity" evidence="10">
    <location>
        <begin position="988"/>
        <end position="999"/>
    </location>
</feature>
<dbReference type="PANTHER" id="PTHR24028:SF146">
    <property type="entry name" value="CADHERIN 96CB, ISOFORM D-RELATED"/>
    <property type="match status" value="1"/>
</dbReference>
<feature type="domain" description="Cadherin" evidence="13">
    <location>
        <begin position="258"/>
        <end position="365"/>
    </location>
</feature>
<dbReference type="Gene3D" id="2.60.40.60">
    <property type="entry name" value="Cadherins"/>
    <property type="match status" value="7"/>
</dbReference>
<sequence length="1027" mass="114275">MSAPLRQLFLLLAFDVYNHMTRAQESIVKYNFREQQPNETFVGNVARDSLLYGNVSQAEFDQLRFQILTKGNNDASYFKLEEVSSTLRSAQVIDRDTICEFKPTCELSFDVAVYKKAPVTELLDLYKIIQIEVLIEDINDNAPEFPEPEVALFVQESAPINYVLLTSGALDRDTGQNNSVQSYHLIPSNEMFGLQELKNPLGGPSDLGLVVLHPLDRETRDFYQVQVIAKDGGFPQKTGTVTINITVTDNNDNNPAFTEASYSVLVPENKDVTSVVLKLTANDLDIGDNGKVIFSFSKRVPRKVTDMFNINQTSGEIYIISELDYEQDKKFQFLVEARDNGQPSLSSSAMVTIDIADLNDNAPQININLPPGGTDIPESAEIGRYVANVAVSDLDSGSNGKVQCSMVGIFFQLVELYPNMYKIIIKSKLDYENLTVHNVTIKCNDQGIPKKQNLTSFIIRVTDVNDNPPEFKPKVYKASIVENNKMDTYITRVTATDVDTGEGGKIIYFLHSDGSQFSINPTTGVIIAREILDRELQPEIQFHVNATDNGSPRLTSSALVILALTDVNDVAPTFTHAVFEFYVLENQNGNPTVGKLSAVDTDAGSNGQFYFDFLSTRPAEFMLDSNTGVIRAIGRLDRELRENYTFSVIAVDKGSPKLNSTASVLVRVIDDNDNIPVIKYPNNFNNTITIIYSTVPGTIITKVDAYDVDKGDNSKLRYYIDQINYPNKKDLFEMDVYSGNIRVAKIMKLYDANTYILVLAVKDGGREEQISYTNLNIVVSVGNDTVLPPLPEDTGNQHILTVVVIVIVTIILSVAILATIFIIRRNDIGRRQNNNNMSKKDEPTMYSARPGVILSADVSKLSEGDDFKKKNKKEVSFSLSEESDSMNTSSLTNITNCSSTKHQYSGLSSITLNDGKVLPNPQACSSVLTNNTLYSDISKDSYDKKYDINRITHDQRPQSPNQMWYRQLQEEEARHLKDLLKKADDASSETSAESATSDSGRGGSEEDVNSNRGHPLSDSVVLYQCYV</sequence>
<dbReference type="SMART" id="SM00112">
    <property type="entry name" value="CA"/>
    <property type="match status" value="7"/>
</dbReference>
<dbReference type="PROSITE" id="PS00232">
    <property type="entry name" value="CADHERIN_1"/>
    <property type="match status" value="4"/>
</dbReference>
<evidence type="ECO:0000256" key="7">
    <source>
        <dbReference type="ARBA" id="ARBA00023136"/>
    </source>
</evidence>